<sequence length="175" mass="19288">MFRRVFFVMILMISSCKNSGFQGSSSESTGSQDANPETCVEGDRVTLPFPKEIQGCIEQNRIYSFYDQVCLETQVAPFPCSFDAVIQKVKSIGVGYQSLEDARSQNALLVACSEKNQGRTVIAQWIFPKSDDPCELDLASREIVTACYRLNVGGSGKKAETPEEISAMVDECLKS</sequence>
<evidence type="ECO:0000256" key="1">
    <source>
        <dbReference type="SAM" id="MobiDB-lite"/>
    </source>
</evidence>
<feature type="region of interest" description="Disordered" evidence="1">
    <location>
        <begin position="18"/>
        <end position="37"/>
    </location>
</feature>
<gene>
    <name evidence="2" type="ORF">SAMN06296036_12128</name>
</gene>
<keyword evidence="3" id="KW-1185">Reference proteome</keyword>
<feature type="compositionally biased region" description="Polar residues" evidence="1">
    <location>
        <begin position="18"/>
        <end position="35"/>
    </location>
</feature>
<dbReference type="Proteomes" id="UP000192907">
    <property type="component" value="Unassembled WGS sequence"/>
</dbReference>
<reference evidence="3" key="1">
    <citation type="submission" date="2017-04" db="EMBL/GenBank/DDBJ databases">
        <authorList>
            <person name="Varghese N."/>
            <person name="Submissions S."/>
        </authorList>
    </citation>
    <scope>NUCLEOTIDE SEQUENCE [LARGE SCALE GENOMIC DNA]</scope>
    <source>
        <strain evidence="3">RKEM611</strain>
    </source>
</reference>
<dbReference type="AlphaFoldDB" id="A0A1Y6CLL8"/>
<evidence type="ECO:0000313" key="2">
    <source>
        <dbReference type="EMBL" id="SMF62061.1"/>
    </source>
</evidence>
<protein>
    <submittedName>
        <fullName evidence="2">Uncharacterized protein</fullName>
    </submittedName>
</protein>
<proteinExistence type="predicted"/>
<dbReference type="RefSeq" id="WP_132323064.1">
    <property type="nucleotide sequence ID" value="NZ_FWZT01000021.1"/>
</dbReference>
<organism evidence="2 3">
    <name type="scientific">Pseudobacteriovorax antillogorgiicola</name>
    <dbReference type="NCBI Taxonomy" id="1513793"/>
    <lineage>
        <taxon>Bacteria</taxon>
        <taxon>Pseudomonadati</taxon>
        <taxon>Bdellovibrionota</taxon>
        <taxon>Oligoflexia</taxon>
        <taxon>Oligoflexales</taxon>
        <taxon>Pseudobacteriovoracaceae</taxon>
        <taxon>Pseudobacteriovorax</taxon>
    </lineage>
</organism>
<dbReference type="EMBL" id="FWZT01000021">
    <property type="protein sequence ID" value="SMF62061.1"/>
    <property type="molecule type" value="Genomic_DNA"/>
</dbReference>
<name>A0A1Y6CLL8_9BACT</name>
<accession>A0A1Y6CLL8</accession>
<dbReference type="PROSITE" id="PS51257">
    <property type="entry name" value="PROKAR_LIPOPROTEIN"/>
    <property type="match status" value="1"/>
</dbReference>
<evidence type="ECO:0000313" key="3">
    <source>
        <dbReference type="Proteomes" id="UP000192907"/>
    </source>
</evidence>